<protein>
    <submittedName>
        <fullName evidence="1">Uncharacterized protein</fullName>
    </submittedName>
</protein>
<evidence type="ECO:0000313" key="1">
    <source>
        <dbReference type="EMBL" id="KAI4830704.1"/>
    </source>
</evidence>
<dbReference type="EMBL" id="CM043787">
    <property type="protein sequence ID" value="KAI4830704.1"/>
    <property type="molecule type" value="Genomic_DNA"/>
</dbReference>
<feature type="non-terminal residue" evidence="1">
    <location>
        <position position="102"/>
    </location>
</feature>
<accession>A0ACB9XUW1</accession>
<proteinExistence type="predicted"/>
<organism evidence="1 2">
    <name type="scientific">Chaenocephalus aceratus</name>
    <name type="common">Blackfin icefish</name>
    <name type="synonym">Chaenichthys aceratus</name>
    <dbReference type="NCBI Taxonomy" id="36190"/>
    <lineage>
        <taxon>Eukaryota</taxon>
        <taxon>Metazoa</taxon>
        <taxon>Chordata</taxon>
        <taxon>Craniata</taxon>
        <taxon>Vertebrata</taxon>
        <taxon>Euteleostomi</taxon>
        <taxon>Actinopterygii</taxon>
        <taxon>Neopterygii</taxon>
        <taxon>Teleostei</taxon>
        <taxon>Neoteleostei</taxon>
        <taxon>Acanthomorphata</taxon>
        <taxon>Eupercaria</taxon>
        <taxon>Perciformes</taxon>
        <taxon>Notothenioidei</taxon>
        <taxon>Channichthyidae</taxon>
        <taxon>Chaenocephalus</taxon>
    </lineage>
</organism>
<name>A0ACB9XUW1_CHAAC</name>
<reference evidence="1" key="1">
    <citation type="submission" date="2022-05" db="EMBL/GenBank/DDBJ databases">
        <title>Chromosome-level genome of Chaenocephalus aceratus.</title>
        <authorList>
            <person name="Park H."/>
        </authorList>
    </citation>
    <scope>NUCLEOTIDE SEQUENCE</scope>
    <source>
        <strain evidence="1">KU_202001</strain>
    </source>
</reference>
<comment type="caution">
    <text evidence="1">The sequence shown here is derived from an EMBL/GenBank/DDBJ whole genome shotgun (WGS) entry which is preliminary data.</text>
</comment>
<feature type="non-terminal residue" evidence="1">
    <location>
        <position position="1"/>
    </location>
</feature>
<gene>
    <name evidence="1" type="ORF">KUCAC02_002320</name>
</gene>
<sequence>GSKGKHGAFWIALGCTHTVGPGIVEYNVKVLNSSTKLTTGPDAWEREQRSPSHLQRLTQGSHRSAHSLLKSICREDDTMHGYQAARDAWGLASFYTREKYSA</sequence>
<keyword evidence="2" id="KW-1185">Reference proteome</keyword>
<evidence type="ECO:0000313" key="2">
    <source>
        <dbReference type="Proteomes" id="UP001057452"/>
    </source>
</evidence>
<dbReference type="Proteomes" id="UP001057452">
    <property type="component" value="Chromosome 3"/>
</dbReference>